<evidence type="ECO:0000313" key="2">
    <source>
        <dbReference type="Proteomes" id="UP001056778"/>
    </source>
</evidence>
<comment type="caution">
    <text evidence="1">The sequence shown here is derived from an EMBL/GenBank/DDBJ whole genome shotgun (WGS) entry which is preliminary data.</text>
</comment>
<proteinExistence type="predicted"/>
<reference evidence="1" key="1">
    <citation type="submission" date="2022-04" db="EMBL/GenBank/DDBJ databases">
        <title>Chromosome-scale genome assembly of Holotrichia oblita Faldermann.</title>
        <authorList>
            <person name="Rongchong L."/>
        </authorList>
    </citation>
    <scope>NUCLEOTIDE SEQUENCE</scope>
    <source>
        <strain evidence="1">81SQS9</strain>
    </source>
</reference>
<dbReference type="Proteomes" id="UP001056778">
    <property type="component" value="Chromosome 1"/>
</dbReference>
<protein>
    <submittedName>
        <fullName evidence="1">Uncharacterized protein</fullName>
    </submittedName>
</protein>
<sequence length="636" mass="72601">MPASTRSQSNKTINMCSNNRVDNESPNSSYVTIISHHETNKNNSDVDIADDLRNRLAALEYDFSELKDKNQKLNYDLQCMCKKLEAKDIVMENLHKTIDKLTANLKKTTNTTSIGVQTSAMTKRVGHRIETLLRDYGTTNYLAAAISTSIPIDGSSCIEDAIVADADNGTRIPALRIERYAGNAVDSTEFKQKVRVVGDSHCRSYSELLKQNMKKDVNFMGMLRPGAKLNSIVKDVQREASHMGKEDFIVVMGGGNDIEDCWSSENITHVMAHFREMIEYNQERRKNVDLTNKKLLDLEQYMVQLEQLELELSKHAENIEIACNIKIYSTGIRSTITETRIILEGRLDIEISMESFNLKTASSLLPSMDGNEDTTKQLVDSVNLYETFLKPEDKKHLINYVLKTRLSENAKIRLNKTYDTVDSLVSDIQKNFITKKSATTISNQLHNAKQFSKSIGEFGSEIEQLFSDLTLAQAENDENLVKSLRSVNEKIALNSFCNGIRNHELRTILKARNCTTLKEAINTAIDEEKNKPSSSNIFSYNNRGYTNYRSNRGQRNSNRRFSFRNKKFSRQNTNYSHTHNNNANYNMNHNENGRSRQFYRPANTGNRARRGIGRAHAFYAEADKPKTEEENRFFRD</sequence>
<keyword evidence="2" id="KW-1185">Reference proteome</keyword>
<gene>
    <name evidence="1" type="ORF">MML48_1g03798</name>
</gene>
<evidence type="ECO:0000313" key="1">
    <source>
        <dbReference type="EMBL" id="KAI4470028.1"/>
    </source>
</evidence>
<dbReference type="EMBL" id="CM043015">
    <property type="protein sequence ID" value="KAI4470028.1"/>
    <property type="molecule type" value="Genomic_DNA"/>
</dbReference>
<name>A0ACB9TTE7_HOLOL</name>
<accession>A0ACB9TTE7</accession>
<organism evidence="1 2">
    <name type="scientific">Holotrichia oblita</name>
    <name type="common">Chafer beetle</name>
    <dbReference type="NCBI Taxonomy" id="644536"/>
    <lineage>
        <taxon>Eukaryota</taxon>
        <taxon>Metazoa</taxon>
        <taxon>Ecdysozoa</taxon>
        <taxon>Arthropoda</taxon>
        <taxon>Hexapoda</taxon>
        <taxon>Insecta</taxon>
        <taxon>Pterygota</taxon>
        <taxon>Neoptera</taxon>
        <taxon>Endopterygota</taxon>
        <taxon>Coleoptera</taxon>
        <taxon>Polyphaga</taxon>
        <taxon>Scarabaeiformia</taxon>
        <taxon>Scarabaeidae</taxon>
        <taxon>Melolonthinae</taxon>
        <taxon>Holotrichia</taxon>
    </lineage>
</organism>